<dbReference type="AlphaFoldDB" id="A0A8D9FDM5"/>
<organism evidence="1">
    <name type="scientific">Cacopsylla melanoneura</name>
    <dbReference type="NCBI Taxonomy" id="428564"/>
    <lineage>
        <taxon>Eukaryota</taxon>
        <taxon>Metazoa</taxon>
        <taxon>Ecdysozoa</taxon>
        <taxon>Arthropoda</taxon>
        <taxon>Hexapoda</taxon>
        <taxon>Insecta</taxon>
        <taxon>Pterygota</taxon>
        <taxon>Neoptera</taxon>
        <taxon>Paraneoptera</taxon>
        <taxon>Hemiptera</taxon>
        <taxon>Sternorrhyncha</taxon>
        <taxon>Psylloidea</taxon>
        <taxon>Psyllidae</taxon>
        <taxon>Psyllinae</taxon>
        <taxon>Cacopsylla</taxon>
    </lineage>
</organism>
<proteinExistence type="predicted"/>
<evidence type="ECO:0000313" key="1">
    <source>
        <dbReference type="EMBL" id="CAG6786491.1"/>
    </source>
</evidence>
<name>A0A8D9FDM5_9HEMI</name>
<dbReference type="EMBL" id="HBUF01648491">
    <property type="protein sequence ID" value="CAG6786491.1"/>
    <property type="molecule type" value="Transcribed_RNA"/>
</dbReference>
<reference evidence="1" key="1">
    <citation type="submission" date="2021-05" db="EMBL/GenBank/DDBJ databases">
        <authorList>
            <person name="Alioto T."/>
            <person name="Alioto T."/>
            <person name="Gomez Garrido J."/>
        </authorList>
    </citation>
    <scope>NUCLEOTIDE SEQUENCE</scope>
</reference>
<sequence>MDRNGIIQQMINSAVKLKDNLVQHLVKDYQTECKRLAEEYQDISDKVLTKPNNTDELVKLMEFAKTTKLVETNFTIELYYLIVASKRSLRSARNHTKLLPQGFIQLSFSRCSLIFSPQ</sequence>
<protein>
    <submittedName>
        <fullName evidence="1">Uncharacterized protein</fullName>
    </submittedName>
</protein>
<accession>A0A8D9FDM5</accession>